<dbReference type="EMBL" id="ATAE01000009">
    <property type="protein sequence ID" value="ERN54081.1"/>
    <property type="molecule type" value="Genomic_DNA"/>
</dbReference>
<comment type="caution">
    <text evidence="1">The sequence shown here is derived from an EMBL/GenBank/DDBJ whole genome shotgun (WGS) entry which is preliminary data.</text>
</comment>
<evidence type="ECO:0000313" key="2">
    <source>
        <dbReference type="Proteomes" id="UP000017170"/>
    </source>
</evidence>
<organism evidence="1 2">
    <name type="scientific">Alkalihalophilus marmarensis DSM 21297</name>
    <dbReference type="NCBI Taxonomy" id="1188261"/>
    <lineage>
        <taxon>Bacteria</taxon>
        <taxon>Bacillati</taxon>
        <taxon>Bacillota</taxon>
        <taxon>Bacilli</taxon>
        <taxon>Bacillales</taxon>
        <taxon>Bacillaceae</taxon>
        <taxon>Alkalihalophilus</taxon>
    </lineage>
</organism>
<gene>
    <name evidence="1" type="ORF">A33I_08915</name>
</gene>
<dbReference type="Proteomes" id="UP000017170">
    <property type="component" value="Unassembled WGS sequence"/>
</dbReference>
<name>U6STU7_9BACI</name>
<sequence>MNAFPFDGSGILHLVSLGAYMLQVVKWLDEAYHTMPRTPNDNYNLFKMNDTSIYSTNEKEVNFHD</sequence>
<evidence type="ECO:0000313" key="1">
    <source>
        <dbReference type="EMBL" id="ERN54081.1"/>
    </source>
</evidence>
<accession>U6STU7</accession>
<protein>
    <submittedName>
        <fullName evidence="1">Uncharacterized protein</fullName>
    </submittedName>
</protein>
<proteinExistence type="predicted"/>
<keyword evidence="2" id="KW-1185">Reference proteome</keyword>
<dbReference type="AlphaFoldDB" id="U6STU7"/>
<reference evidence="1 2" key="1">
    <citation type="journal article" date="2013" name="Genome Announc.">
        <title>Genome Sequence of the Extreme Obligate Alkaliphile Bacillus marmarensis Strain DSM 21297.</title>
        <authorList>
            <person name="Wernick D.G."/>
            <person name="Choi K.Y."/>
            <person name="Tat C.A."/>
            <person name="Lafontaine Rivera J.G."/>
            <person name="Liao J.C."/>
        </authorList>
    </citation>
    <scope>NUCLEOTIDE SEQUENCE [LARGE SCALE GENOMIC DNA]</scope>
    <source>
        <strain evidence="1 2">DSM 21297</strain>
    </source>
</reference>